<evidence type="ECO:0000313" key="2">
    <source>
        <dbReference type="EMBL" id="GBP84817.1"/>
    </source>
</evidence>
<evidence type="ECO:0000256" key="1">
    <source>
        <dbReference type="SAM" id="MobiDB-lite"/>
    </source>
</evidence>
<evidence type="ECO:0000313" key="3">
    <source>
        <dbReference type="Proteomes" id="UP000299102"/>
    </source>
</evidence>
<name>A0A4C1ZDZ6_EUMVA</name>
<organism evidence="2 3">
    <name type="scientific">Eumeta variegata</name>
    <name type="common">Bagworm moth</name>
    <name type="synonym">Eumeta japonica</name>
    <dbReference type="NCBI Taxonomy" id="151549"/>
    <lineage>
        <taxon>Eukaryota</taxon>
        <taxon>Metazoa</taxon>
        <taxon>Ecdysozoa</taxon>
        <taxon>Arthropoda</taxon>
        <taxon>Hexapoda</taxon>
        <taxon>Insecta</taxon>
        <taxon>Pterygota</taxon>
        <taxon>Neoptera</taxon>
        <taxon>Endopterygota</taxon>
        <taxon>Lepidoptera</taxon>
        <taxon>Glossata</taxon>
        <taxon>Ditrysia</taxon>
        <taxon>Tineoidea</taxon>
        <taxon>Psychidae</taxon>
        <taxon>Oiketicinae</taxon>
        <taxon>Eumeta</taxon>
    </lineage>
</organism>
<feature type="compositionally biased region" description="Basic and acidic residues" evidence="1">
    <location>
        <begin position="148"/>
        <end position="158"/>
    </location>
</feature>
<proteinExistence type="predicted"/>
<dbReference type="EMBL" id="BGZK01001700">
    <property type="protein sequence ID" value="GBP84817.1"/>
    <property type="molecule type" value="Genomic_DNA"/>
</dbReference>
<accession>A0A4C1ZDZ6</accession>
<keyword evidence="3" id="KW-1185">Reference proteome</keyword>
<dbReference type="AlphaFoldDB" id="A0A4C1ZDZ6"/>
<sequence length="199" mass="22640">MQLRHYTHSVMTEDCLYTIFQKCRKNKLCLVSPVRVQAGYRCRGRGAGAGDMFTNNAARRNAIQPQRAASAPPPALSAQRQKPVPVLSVGFNVKIYKFSFTRCQQSKVNIDPANSHGRSRSVAVHGQSARLRQRRVTYNNNNSGWLRSDGRRTNEHANHQRPSGHRRPWTLATLEESKYAADLSDKNWMSDERESELMN</sequence>
<reference evidence="2 3" key="1">
    <citation type="journal article" date="2019" name="Commun. Biol.">
        <title>The bagworm genome reveals a unique fibroin gene that provides high tensile strength.</title>
        <authorList>
            <person name="Kono N."/>
            <person name="Nakamura H."/>
            <person name="Ohtoshi R."/>
            <person name="Tomita M."/>
            <person name="Numata K."/>
            <person name="Arakawa K."/>
        </authorList>
    </citation>
    <scope>NUCLEOTIDE SEQUENCE [LARGE SCALE GENOMIC DNA]</scope>
</reference>
<protein>
    <submittedName>
        <fullName evidence="2">Uncharacterized protein</fullName>
    </submittedName>
</protein>
<feature type="region of interest" description="Disordered" evidence="1">
    <location>
        <begin position="140"/>
        <end position="169"/>
    </location>
</feature>
<gene>
    <name evidence="2" type="ORF">EVAR_32716_1</name>
</gene>
<comment type="caution">
    <text evidence="2">The sequence shown here is derived from an EMBL/GenBank/DDBJ whole genome shotgun (WGS) entry which is preliminary data.</text>
</comment>
<dbReference type="Proteomes" id="UP000299102">
    <property type="component" value="Unassembled WGS sequence"/>
</dbReference>